<dbReference type="GO" id="GO:0050660">
    <property type="term" value="F:flavin adenine dinucleotide binding"/>
    <property type="evidence" value="ECO:0007669"/>
    <property type="project" value="InterPro"/>
</dbReference>
<sequence length="890" mass="101785">MDKQNKKSHILPLTTGKKSNSSRMPTNSIKYEYKVGRLLEQLGVHEFLPQKSYSNLKLFQLLELISKNYLYFQAELKTHKKLNESLIFKFQEEYKKRVKAEQMYKESQRLASQVNSIIKFMDYVKQTIKNFSSKDLEQMMLIKDLQDKIDQAKHDMQLSYSLDILGKHNRHSYGCHNHHALGKALKETKNGVAVVINNLKSENTKLKSVNDKLQSRNISSDLRVSNEQMNVKVMELEQHILKLNSINEKIQQKLKKLQKELSTQTLKSEQMQEYVTAIDSPQIQDNKRVLDKFLGILFSKKDEEFSKQELIQLRSLMQSSDELTLLNDDQFRGLETRAGSSMSGFQGSMQEFRTEFLKQRQINEDLVHYLQKYIIKTKGIRAFQQRSHREAKQSECCFNIVHSLLKEKKIGQLKIAEQYQTAFIELFDINQICKITWEQVSIQSISDKASFRNDLSFYKKDVEMNQLKKFMRTLLQGQSTFTQRSSISLMNKVPMRQISLLINQQGLDEDQKMIQQTAYDFAESELKPYAAEWDEKKHFPKDQYKKAAELGFAGIYVSEEAGGCGLGRLEASLIFEGLSTGCVGSSAYLSIHNMCAWMIDTYGTAELKQRWIPSMLTFDTFSSYCLTEPDSGSDAQAMKTFAKDQGDHFVLNGSKAFISAGGASDLYLIMCKTGEKEVSCIGVEKGTPGLSFGKNEHKVQIQIALIFYQMGWNVQPTSLVILEDCKVPKANLIGKQGQGFKIALSGLDGGRLNIASCSLGGAAASFEIAKDYIKGRKQFGRPLADNQYLQFKLAQMAIDLEASRLMVRHGANLITEKAPNYTMYCAMAKKFATDKCFDIVNDALQMHGGYGYLKDYPIERYLRDLRVHQILEGTNEIMMHIIQRTLLHDK</sequence>
<dbReference type="InterPro" id="IPR036250">
    <property type="entry name" value="AcylCo_DH-like_C"/>
</dbReference>
<evidence type="ECO:0000259" key="9">
    <source>
        <dbReference type="Pfam" id="PF00441"/>
    </source>
</evidence>
<name>A0A078AYT9_STYLE</name>
<comment type="cofactor">
    <cofactor evidence="1">
        <name>FAD</name>
        <dbReference type="ChEBI" id="CHEBI:57692"/>
    </cofactor>
</comment>
<dbReference type="OrthoDB" id="9988775at2759"/>
<feature type="domain" description="Acyl-CoA oxidase/dehydrogenase middle" evidence="10">
    <location>
        <begin position="624"/>
        <end position="699"/>
    </location>
</feature>
<comment type="similarity">
    <text evidence="2">Belongs to the acyl-CoA dehydrogenase family.</text>
</comment>
<evidence type="ECO:0000259" key="11">
    <source>
        <dbReference type="Pfam" id="PF02771"/>
    </source>
</evidence>
<dbReference type="FunFam" id="1.20.140.10:FF:000001">
    <property type="entry name" value="Acyl-CoA dehydrogenase"/>
    <property type="match status" value="1"/>
</dbReference>
<dbReference type="InParanoid" id="A0A078AYT9"/>
<evidence type="ECO:0000256" key="1">
    <source>
        <dbReference type="ARBA" id="ARBA00001974"/>
    </source>
</evidence>
<dbReference type="InterPro" id="IPR037069">
    <property type="entry name" value="AcylCoA_DH/ox_N_sf"/>
</dbReference>
<accession>A0A078AYT9</accession>
<dbReference type="PANTHER" id="PTHR43831:SF1">
    <property type="entry name" value="ISOBUTYRYL-COA DEHYDROGENASE, MITOCHONDRIAL"/>
    <property type="match status" value="1"/>
</dbReference>
<organism evidence="12 13">
    <name type="scientific">Stylonychia lemnae</name>
    <name type="common">Ciliate</name>
    <dbReference type="NCBI Taxonomy" id="5949"/>
    <lineage>
        <taxon>Eukaryota</taxon>
        <taxon>Sar</taxon>
        <taxon>Alveolata</taxon>
        <taxon>Ciliophora</taxon>
        <taxon>Intramacronucleata</taxon>
        <taxon>Spirotrichea</taxon>
        <taxon>Stichotrichia</taxon>
        <taxon>Sporadotrichida</taxon>
        <taxon>Oxytrichidae</taxon>
        <taxon>Stylonychinae</taxon>
        <taxon>Stylonychia</taxon>
    </lineage>
</organism>
<dbReference type="Gene3D" id="1.20.140.10">
    <property type="entry name" value="Butyryl-CoA Dehydrogenase, subunit A, domain 3"/>
    <property type="match status" value="1"/>
</dbReference>
<evidence type="ECO:0000259" key="10">
    <source>
        <dbReference type="Pfam" id="PF02770"/>
    </source>
</evidence>
<dbReference type="Pfam" id="PF02770">
    <property type="entry name" value="Acyl-CoA_dh_M"/>
    <property type="match status" value="1"/>
</dbReference>
<feature type="coiled-coil region" evidence="7">
    <location>
        <begin position="196"/>
        <end position="267"/>
    </location>
</feature>
<dbReference type="GO" id="GO:0005739">
    <property type="term" value="C:mitochondrion"/>
    <property type="evidence" value="ECO:0007669"/>
    <property type="project" value="TreeGrafter"/>
</dbReference>
<keyword evidence="7" id="KW-0175">Coiled coil</keyword>
<evidence type="ECO:0000256" key="5">
    <source>
        <dbReference type="ARBA" id="ARBA00023002"/>
    </source>
</evidence>
<dbReference type="InterPro" id="IPR009100">
    <property type="entry name" value="AcylCoA_DH/oxidase_NM_dom_sf"/>
</dbReference>
<comment type="catalytic activity">
    <reaction evidence="6">
        <text>(2S)-2-methylbutanoyl-CoA + oxidized [electron-transfer flavoprotein] + H(+) = (2E)-2-methylbut-2-enoyl-CoA + reduced [electron-transfer flavoprotein]</text>
        <dbReference type="Rhea" id="RHEA:48256"/>
        <dbReference type="Rhea" id="RHEA-COMP:10685"/>
        <dbReference type="Rhea" id="RHEA-COMP:10686"/>
        <dbReference type="ChEBI" id="CHEBI:15378"/>
        <dbReference type="ChEBI" id="CHEBI:57337"/>
        <dbReference type="ChEBI" id="CHEBI:57692"/>
        <dbReference type="ChEBI" id="CHEBI:58307"/>
        <dbReference type="ChEBI" id="CHEBI:88166"/>
    </reaction>
    <physiologicalReaction direction="left-to-right" evidence="6">
        <dbReference type="Rhea" id="RHEA:48257"/>
    </physiologicalReaction>
</comment>
<dbReference type="AlphaFoldDB" id="A0A078AYT9"/>
<dbReference type="EMBL" id="CCKQ01015484">
    <property type="protein sequence ID" value="CDW87301.1"/>
    <property type="molecule type" value="Genomic_DNA"/>
</dbReference>
<keyword evidence="5" id="KW-0560">Oxidoreductase</keyword>
<dbReference type="Pfam" id="PF02771">
    <property type="entry name" value="Acyl-CoA_dh_N"/>
    <property type="match status" value="1"/>
</dbReference>
<reference evidence="12 13" key="1">
    <citation type="submission" date="2014-06" db="EMBL/GenBank/DDBJ databases">
        <authorList>
            <person name="Swart Estienne"/>
        </authorList>
    </citation>
    <scope>NUCLEOTIDE SEQUENCE [LARGE SCALE GENOMIC DNA]</scope>
    <source>
        <strain evidence="12 13">130c</strain>
    </source>
</reference>
<gene>
    <name evidence="12" type="primary">Contig9337.g9977</name>
    <name evidence="12" type="ORF">STYLEM_16404</name>
</gene>
<feature type="domain" description="Acyl-CoA dehydrogenase/oxidase N-terminal" evidence="11">
    <location>
        <begin position="509"/>
        <end position="617"/>
    </location>
</feature>
<dbReference type="InterPro" id="IPR013786">
    <property type="entry name" value="AcylCoA_DH/ox_N"/>
</dbReference>
<evidence type="ECO:0000256" key="6">
    <source>
        <dbReference type="ARBA" id="ARBA00049552"/>
    </source>
</evidence>
<feature type="compositionally biased region" description="Polar residues" evidence="8">
    <location>
        <begin position="16"/>
        <end position="25"/>
    </location>
</feature>
<evidence type="ECO:0000256" key="7">
    <source>
        <dbReference type="SAM" id="Coils"/>
    </source>
</evidence>
<dbReference type="Pfam" id="PF00441">
    <property type="entry name" value="Acyl-CoA_dh_1"/>
    <property type="match status" value="1"/>
</dbReference>
<evidence type="ECO:0000256" key="8">
    <source>
        <dbReference type="SAM" id="MobiDB-lite"/>
    </source>
</evidence>
<dbReference type="InterPro" id="IPR046373">
    <property type="entry name" value="Acyl-CoA_Oxase/DH_mid-dom_sf"/>
</dbReference>
<feature type="domain" description="Acyl-CoA dehydrogenase/oxidase C-terminal" evidence="9">
    <location>
        <begin position="737"/>
        <end position="886"/>
    </location>
</feature>
<keyword evidence="4" id="KW-0274">FAD</keyword>
<evidence type="ECO:0000256" key="3">
    <source>
        <dbReference type="ARBA" id="ARBA00022630"/>
    </source>
</evidence>
<dbReference type="PROSITE" id="PS00073">
    <property type="entry name" value="ACYL_COA_DH_2"/>
    <property type="match status" value="1"/>
</dbReference>
<dbReference type="InterPro" id="IPR009075">
    <property type="entry name" value="AcylCo_DH/oxidase_C"/>
</dbReference>
<dbReference type="InterPro" id="IPR006089">
    <property type="entry name" value="Acyl-CoA_DH_CS"/>
</dbReference>
<dbReference type="Proteomes" id="UP000039865">
    <property type="component" value="Unassembled WGS sequence"/>
</dbReference>
<proteinExistence type="inferred from homology"/>
<keyword evidence="3" id="KW-0285">Flavoprotein</keyword>
<dbReference type="GO" id="GO:0003995">
    <property type="term" value="F:acyl-CoA dehydrogenase activity"/>
    <property type="evidence" value="ECO:0007669"/>
    <property type="project" value="InterPro"/>
</dbReference>
<dbReference type="PANTHER" id="PTHR43831">
    <property type="entry name" value="ISOBUTYRYL-COA DEHYDROGENASE"/>
    <property type="match status" value="1"/>
</dbReference>
<evidence type="ECO:0000256" key="4">
    <source>
        <dbReference type="ARBA" id="ARBA00022827"/>
    </source>
</evidence>
<dbReference type="Gene3D" id="1.10.540.10">
    <property type="entry name" value="Acyl-CoA dehydrogenase/oxidase, N-terminal domain"/>
    <property type="match status" value="1"/>
</dbReference>
<dbReference type="InterPro" id="IPR052547">
    <property type="entry name" value="Mito_Isobutyryl-CoADH"/>
</dbReference>
<protein>
    <submittedName>
        <fullName evidence="12">Isobutyryl-mitochondrial</fullName>
    </submittedName>
</protein>
<dbReference type="InterPro" id="IPR006091">
    <property type="entry name" value="Acyl-CoA_Oxase/DH_mid-dom"/>
</dbReference>
<feature type="region of interest" description="Disordered" evidence="8">
    <location>
        <begin position="1"/>
        <end position="25"/>
    </location>
</feature>
<evidence type="ECO:0000313" key="12">
    <source>
        <dbReference type="EMBL" id="CDW87301.1"/>
    </source>
</evidence>
<dbReference type="SUPFAM" id="SSF56645">
    <property type="entry name" value="Acyl-CoA dehydrogenase NM domain-like"/>
    <property type="match status" value="1"/>
</dbReference>
<evidence type="ECO:0000256" key="2">
    <source>
        <dbReference type="ARBA" id="ARBA00009347"/>
    </source>
</evidence>
<keyword evidence="13" id="KW-1185">Reference proteome</keyword>
<dbReference type="Gene3D" id="2.40.110.10">
    <property type="entry name" value="Butyryl-CoA Dehydrogenase, subunit A, domain 2"/>
    <property type="match status" value="1"/>
</dbReference>
<dbReference type="SUPFAM" id="SSF47203">
    <property type="entry name" value="Acyl-CoA dehydrogenase C-terminal domain-like"/>
    <property type="match status" value="1"/>
</dbReference>
<evidence type="ECO:0000313" key="13">
    <source>
        <dbReference type="Proteomes" id="UP000039865"/>
    </source>
</evidence>
<dbReference type="PROSITE" id="PS00072">
    <property type="entry name" value="ACYL_COA_DH_1"/>
    <property type="match status" value="1"/>
</dbReference>